<feature type="compositionally biased region" description="Polar residues" evidence="9">
    <location>
        <begin position="1"/>
        <end position="33"/>
    </location>
</feature>
<feature type="domain" description="Protein kinase" evidence="10">
    <location>
        <begin position="284"/>
        <end position="672"/>
    </location>
</feature>
<feature type="domain" description="AGC-kinase C-terminal" evidence="11">
    <location>
        <begin position="673"/>
        <end position="822"/>
    </location>
</feature>
<keyword evidence="2" id="KW-0723">Serine/threonine-protein kinase</keyword>
<dbReference type="GO" id="GO:0035556">
    <property type="term" value="P:intracellular signal transduction"/>
    <property type="evidence" value="ECO:0007669"/>
    <property type="project" value="TreeGrafter"/>
</dbReference>
<feature type="region of interest" description="Disordered" evidence="9">
    <location>
        <begin position="1"/>
        <end position="78"/>
    </location>
</feature>
<dbReference type="EC" id="2.7.11.1" evidence="1"/>
<dbReference type="InterPro" id="IPR000961">
    <property type="entry name" value="AGC-kinase_C"/>
</dbReference>
<evidence type="ECO:0000256" key="2">
    <source>
        <dbReference type="ARBA" id="ARBA00022527"/>
    </source>
</evidence>
<evidence type="ECO:0000256" key="7">
    <source>
        <dbReference type="ARBA" id="ARBA00047899"/>
    </source>
</evidence>
<comment type="catalytic activity">
    <reaction evidence="7">
        <text>L-threonyl-[protein] + ATP = O-phospho-L-threonyl-[protein] + ADP + H(+)</text>
        <dbReference type="Rhea" id="RHEA:46608"/>
        <dbReference type="Rhea" id="RHEA-COMP:11060"/>
        <dbReference type="Rhea" id="RHEA-COMP:11605"/>
        <dbReference type="ChEBI" id="CHEBI:15378"/>
        <dbReference type="ChEBI" id="CHEBI:30013"/>
        <dbReference type="ChEBI" id="CHEBI:30616"/>
        <dbReference type="ChEBI" id="CHEBI:61977"/>
        <dbReference type="ChEBI" id="CHEBI:456216"/>
        <dbReference type="EC" id="2.7.11.1"/>
    </reaction>
</comment>
<feature type="region of interest" description="Disordered" evidence="9">
    <location>
        <begin position="713"/>
        <end position="789"/>
    </location>
</feature>
<feature type="compositionally biased region" description="Basic and acidic residues" evidence="9">
    <location>
        <begin position="162"/>
        <end position="171"/>
    </location>
</feature>
<evidence type="ECO:0000259" key="10">
    <source>
        <dbReference type="PROSITE" id="PS50011"/>
    </source>
</evidence>
<dbReference type="GO" id="GO:0004674">
    <property type="term" value="F:protein serine/threonine kinase activity"/>
    <property type="evidence" value="ECO:0007669"/>
    <property type="project" value="UniProtKB-KW"/>
</dbReference>
<dbReference type="EMBL" id="MNBE01000626">
    <property type="protein sequence ID" value="OKP02409.1"/>
    <property type="molecule type" value="Genomic_DNA"/>
</dbReference>
<sequence>MTSSCFLETKPLINNTSGNTQLEVPDNSSQDLANDQPPDRKIDGQIQEENTQQNRVEGDDVHDSIPPESQAPSNSRLVDRVSQKLSLTFGHPTVVHRTHFRPRPSAIFSDFPISRSNSYRQGDGANDDSSDPSTPPSGSDSPIGCSKPWTPVTSAEPSPSSLEKHKGEARESSAVSNSISRPSSTSSGKSTTTAPSILTVEAATVAKVYLELYFNSIFENIDPRVHRQYELEQHISAFHLGSEEQEATRRNWAQQENEYLRQFRNLKTRMRTPRINQAASIAGYEVITVLGRGSFGVVRLVREKNPEQLAKDTHGSQAHDPNISSAMRPHLEALRSAMDGARHSKRRIMAGEKKEVYAMKAIKKSHMVRNCQEGHIRAERDFLVASEKSRWVVPLISSFQDDNYLYLVMDYMVGGDFLGLLIRKITLREDWTQFYIAEMVLCIEEAHRLSWIHRDIKPDNFLISASGHLKISDFGLAFDGHWSHDQAYYNNHRYSLLEKLGIAITGDAEDQVQAAEAEKDPNLDHNAKGYRVPQTGLLAWRNRKERRRFAKSVVGTSQYMAPEVIRGEMYDGRCDWWSLGVILYEQHSQYLQFPRESSTDKSVSLEAIDLIRSLIQEREYRLSSPKYRANNMLAGRPASTHYLYSMDPQYKDVTSYWVYPDDAAEIKVHPFFRGIRWNDLHITVPPYIPRVKDWEDTHYFDDWKDIENLENLEDSDTEKESDENASTKPQAASADNVASPSPDPPLIKRPVPGGDAIFPATPIEAVTPSAPKQNPEKQKERKRPRDKILRDRKAGKTALEIRKKGAFLGYTYRRPKRPAMALRSERGRQPFVRGALADLYAL</sequence>
<dbReference type="Gene3D" id="3.30.200.20">
    <property type="entry name" value="Phosphorylase Kinase, domain 1"/>
    <property type="match status" value="2"/>
</dbReference>
<dbReference type="PROSITE" id="PS51285">
    <property type="entry name" value="AGC_KINASE_CTER"/>
    <property type="match status" value="1"/>
</dbReference>
<feature type="compositionally biased region" description="Basic and acidic residues" evidence="9">
    <location>
        <begin position="56"/>
        <end position="65"/>
    </location>
</feature>
<dbReference type="PANTHER" id="PTHR24356:SF400">
    <property type="entry name" value="SERINE_THREONINE-PROTEIN KINASE CBK1"/>
    <property type="match status" value="1"/>
</dbReference>
<evidence type="ECO:0000256" key="8">
    <source>
        <dbReference type="ARBA" id="ARBA00048679"/>
    </source>
</evidence>
<dbReference type="SUPFAM" id="SSF56112">
    <property type="entry name" value="Protein kinase-like (PK-like)"/>
    <property type="match status" value="1"/>
</dbReference>
<dbReference type="InterPro" id="IPR050236">
    <property type="entry name" value="Ser_Thr_kinase_AGC"/>
</dbReference>
<evidence type="ECO:0000256" key="4">
    <source>
        <dbReference type="ARBA" id="ARBA00022741"/>
    </source>
</evidence>
<keyword evidence="3" id="KW-0808">Transferase</keyword>
<dbReference type="PANTHER" id="PTHR24356">
    <property type="entry name" value="SERINE/THREONINE-PROTEIN KINASE"/>
    <property type="match status" value="1"/>
</dbReference>
<dbReference type="GO" id="GO:0005524">
    <property type="term" value="F:ATP binding"/>
    <property type="evidence" value="ECO:0007669"/>
    <property type="project" value="UniProtKB-KW"/>
</dbReference>
<dbReference type="SMART" id="SM00220">
    <property type="entry name" value="S_TKc"/>
    <property type="match status" value="1"/>
</dbReference>
<evidence type="ECO:0000256" key="9">
    <source>
        <dbReference type="SAM" id="MobiDB-lite"/>
    </source>
</evidence>
<keyword evidence="13" id="KW-1185">Reference proteome</keyword>
<evidence type="ECO:0000313" key="13">
    <source>
        <dbReference type="Proteomes" id="UP000186955"/>
    </source>
</evidence>
<dbReference type="Gene3D" id="1.10.510.10">
    <property type="entry name" value="Transferase(Phosphotransferase) domain 1"/>
    <property type="match status" value="1"/>
</dbReference>
<dbReference type="Pfam" id="PF00069">
    <property type="entry name" value="Pkinase"/>
    <property type="match status" value="2"/>
</dbReference>
<dbReference type="AlphaFoldDB" id="A0A1Q5TQA6"/>
<name>A0A1Q5TQA6_9EURO</name>
<feature type="compositionally biased region" description="Polar residues" evidence="9">
    <location>
        <begin position="151"/>
        <end position="161"/>
    </location>
</feature>
<organism evidence="12 13">
    <name type="scientific">Penicillium subrubescens</name>
    <dbReference type="NCBI Taxonomy" id="1316194"/>
    <lineage>
        <taxon>Eukaryota</taxon>
        <taxon>Fungi</taxon>
        <taxon>Dikarya</taxon>
        <taxon>Ascomycota</taxon>
        <taxon>Pezizomycotina</taxon>
        <taxon>Eurotiomycetes</taxon>
        <taxon>Eurotiomycetidae</taxon>
        <taxon>Eurotiales</taxon>
        <taxon>Aspergillaceae</taxon>
        <taxon>Penicillium</taxon>
    </lineage>
</organism>
<dbReference type="PROSITE" id="PS50011">
    <property type="entry name" value="PROTEIN_KINASE_DOM"/>
    <property type="match status" value="1"/>
</dbReference>
<evidence type="ECO:0000256" key="5">
    <source>
        <dbReference type="ARBA" id="ARBA00022777"/>
    </source>
</evidence>
<dbReference type="Proteomes" id="UP000186955">
    <property type="component" value="Unassembled WGS sequence"/>
</dbReference>
<evidence type="ECO:0000256" key="3">
    <source>
        <dbReference type="ARBA" id="ARBA00022679"/>
    </source>
</evidence>
<dbReference type="InterPro" id="IPR000719">
    <property type="entry name" value="Prot_kinase_dom"/>
</dbReference>
<comment type="catalytic activity">
    <reaction evidence="8">
        <text>L-seryl-[protein] + ATP = O-phospho-L-seryl-[protein] + ADP + H(+)</text>
        <dbReference type="Rhea" id="RHEA:17989"/>
        <dbReference type="Rhea" id="RHEA-COMP:9863"/>
        <dbReference type="Rhea" id="RHEA-COMP:11604"/>
        <dbReference type="ChEBI" id="CHEBI:15378"/>
        <dbReference type="ChEBI" id="CHEBI:29999"/>
        <dbReference type="ChEBI" id="CHEBI:30616"/>
        <dbReference type="ChEBI" id="CHEBI:83421"/>
        <dbReference type="ChEBI" id="CHEBI:456216"/>
        <dbReference type="EC" id="2.7.11.1"/>
    </reaction>
</comment>
<feature type="compositionally biased region" description="Low complexity" evidence="9">
    <location>
        <begin position="176"/>
        <end position="193"/>
    </location>
</feature>
<feature type="region of interest" description="Disordered" evidence="9">
    <location>
        <begin position="105"/>
        <end position="193"/>
    </location>
</feature>
<keyword evidence="4" id="KW-0547">Nucleotide-binding</keyword>
<dbReference type="InterPro" id="IPR011009">
    <property type="entry name" value="Kinase-like_dom_sf"/>
</dbReference>
<protein>
    <recommendedName>
        <fullName evidence="1">non-specific serine/threonine protein kinase</fullName>
        <ecNumber evidence="1">2.7.11.1</ecNumber>
    </recommendedName>
</protein>
<proteinExistence type="predicted"/>
<accession>A0A1Q5TQA6</accession>
<reference evidence="12 13" key="1">
    <citation type="submission" date="2016-10" db="EMBL/GenBank/DDBJ databases">
        <title>Genome sequence of the ascomycete fungus Penicillium subrubescens.</title>
        <authorList>
            <person name="De Vries R.P."/>
            <person name="Peng M."/>
            <person name="Dilokpimol A."/>
            <person name="Hilden K."/>
            <person name="Makela M.R."/>
            <person name="Grigoriev I."/>
            <person name="Riley R."/>
            <person name="Granchi Z."/>
        </authorList>
    </citation>
    <scope>NUCLEOTIDE SEQUENCE [LARGE SCALE GENOMIC DNA]</scope>
    <source>
        <strain evidence="12 13">CBS 132785</strain>
    </source>
</reference>
<dbReference type="CDD" id="cd21742">
    <property type="entry name" value="MobB_NDR_LATS-like"/>
    <property type="match status" value="1"/>
</dbReference>
<dbReference type="InterPro" id="IPR059233">
    <property type="entry name" value="MobB_NdrA/B/Cbk1"/>
</dbReference>
<evidence type="ECO:0000313" key="12">
    <source>
        <dbReference type="EMBL" id="OKP02409.1"/>
    </source>
</evidence>
<comment type="caution">
    <text evidence="12">The sequence shown here is derived from an EMBL/GenBank/DDBJ whole genome shotgun (WGS) entry which is preliminary data.</text>
</comment>
<evidence type="ECO:0000259" key="11">
    <source>
        <dbReference type="PROSITE" id="PS51285"/>
    </source>
</evidence>
<evidence type="ECO:0000256" key="1">
    <source>
        <dbReference type="ARBA" id="ARBA00012513"/>
    </source>
</evidence>
<gene>
    <name evidence="12" type="ORF">PENSUB_7173</name>
</gene>
<dbReference type="STRING" id="1316194.A0A1Q5TQA6"/>
<feature type="compositionally biased region" description="Acidic residues" evidence="9">
    <location>
        <begin position="713"/>
        <end position="723"/>
    </location>
</feature>
<keyword evidence="6" id="KW-0067">ATP-binding</keyword>
<keyword evidence="5 12" id="KW-0418">Kinase</keyword>
<evidence type="ECO:0000256" key="6">
    <source>
        <dbReference type="ARBA" id="ARBA00022840"/>
    </source>
</evidence>